<protein>
    <submittedName>
        <fullName evidence="1">ParA family protein</fullName>
    </submittedName>
</protein>
<sequence length="212" mass="22526">MTGKIVAVSQQKGGSGKTTLSAHLAVALQPLGRIAILDVDPQGSLGEWFEKREARLGEEATGLTFRTASGWGAKREARTLARDHDLVVIDTPPKSDLDARYAVEAADLVIIPIQPSPVDLWASEATLTMVERENVPALFVLNRVSARSSSAKAVIEAIEKLGRPISEARLGDRVAFAASMGIGSTAMESEPGSKAALEALAIAMDVKRRLDV</sequence>
<dbReference type="PANTHER" id="PTHR13696:SF96">
    <property type="entry name" value="COBQ_COBB_MIND_PARA NUCLEOTIDE BINDING DOMAIN-CONTAINING PROTEIN"/>
    <property type="match status" value="1"/>
</dbReference>
<evidence type="ECO:0000313" key="1">
    <source>
        <dbReference type="EMBL" id="MBT9289957.1"/>
    </source>
</evidence>
<dbReference type="InterPro" id="IPR015223">
    <property type="entry name" value="MipZ"/>
</dbReference>
<reference evidence="1 2" key="1">
    <citation type="submission" date="2021-06" db="EMBL/GenBank/DDBJ databases">
        <authorList>
            <person name="Grouzdev D.S."/>
            <person name="Koziaeva V."/>
        </authorList>
    </citation>
    <scope>NUCLEOTIDE SEQUENCE [LARGE SCALE GENOMIC DNA]</scope>
    <source>
        <strain evidence="1 2">22</strain>
    </source>
</reference>
<keyword evidence="2" id="KW-1185">Reference proteome</keyword>
<dbReference type="PIRSF" id="PIRSF009320">
    <property type="entry name" value="Nuc_binding_HP_1000"/>
    <property type="match status" value="1"/>
</dbReference>
<dbReference type="PANTHER" id="PTHR13696">
    <property type="entry name" value="P-LOOP CONTAINING NUCLEOSIDE TRIPHOSPHATE HYDROLASE"/>
    <property type="match status" value="1"/>
</dbReference>
<dbReference type="Gene3D" id="3.40.50.300">
    <property type="entry name" value="P-loop containing nucleotide triphosphate hydrolases"/>
    <property type="match status" value="1"/>
</dbReference>
<dbReference type="InterPro" id="IPR027417">
    <property type="entry name" value="P-loop_NTPase"/>
</dbReference>
<name>A0A947D8G0_9HYPH</name>
<dbReference type="AlphaFoldDB" id="A0A947D8G0"/>
<dbReference type="Pfam" id="PF09140">
    <property type="entry name" value="MipZ"/>
    <property type="match status" value="1"/>
</dbReference>
<proteinExistence type="predicted"/>
<dbReference type="InterPro" id="IPR048089">
    <property type="entry name" value="McdA"/>
</dbReference>
<dbReference type="RefSeq" id="WP_261968584.1">
    <property type="nucleotide sequence ID" value="NZ_JAHHZF010000005.1"/>
</dbReference>
<accession>A0A947D8G0</accession>
<dbReference type="NCBIfam" id="NF041546">
    <property type="entry name" value="ParA_partition"/>
    <property type="match status" value="1"/>
</dbReference>
<dbReference type="SUPFAM" id="SSF52540">
    <property type="entry name" value="P-loop containing nucleoside triphosphate hydrolases"/>
    <property type="match status" value="1"/>
</dbReference>
<dbReference type="CDD" id="cd02042">
    <property type="entry name" value="ParAB_family"/>
    <property type="match status" value="1"/>
</dbReference>
<dbReference type="Proteomes" id="UP000766595">
    <property type="component" value="Unassembled WGS sequence"/>
</dbReference>
<dbReference type="EMBL" id="JAHHZF010000005">
    <property type="protein sequence ID" value="MBT9289957.1"/>
    <property type="molecule type" value="Genomic_DNA"/>
</dbReference>
<evidence type="ECO:0000313" key="2">
    <source>
        <dbReference type="Proteomes" id="UP000766595"/>
    </source>
</evidence>
<organism evidence="1 2">
    <name type="scientific">Prosthecodimorpha staleyi</name>
    <dbReference type="NCBI Taxonomy" id="2840188"/>
    <lineage>
        <taxon>Bacteria</taxon>
        <taxon>Pseudomonadati</taxon>
        <taxon>Pseudomonadota</taxon>
        <taxon>Alphaproteobacteria</taxon>
        <taxon>Hyphomicrobiales</taxon>
        <taxon>Ancalomicrobiaceae</taxon>
        <taxon>Prosthecodimorpha</taxon>
    </lineage>
</organism>
<dbReference type="InterPro" id="IPR050678">
    <property type="entry name" value="DNA_Partitioning_ATPase"/>
</dbReference>
<gene>
    <name evidence="1" type="ORF">KL771_10845</name>
</gene>
<comment type="caution">
    <text evidence="1">The sequence shown here is derived from an EMBL/GenBank/DDBJ whole genome shotgun (WGS) entry which is preliminary data.</text>
</comment>